<dbReference type="AlphaFoldDB" id="A0AAE0DAG5"/>
<dbReference type="Proteomes" id="UP001281614">
    <property type="component" value="Unassembled WGS sequence"/>
</dbReference>
<protein>
    <submittedName>
        <fullName evidence="1">Uncharacterized protein</fullName>
    </submittedName>
</protein>
<keyword evidence="2" id="KW-1185">Reference proteome</keyword>
<evidence type="ECO:0000313" key="2">
    <source>
        <dbReference type="Proteomes" id="UP001281614"/>
    </source>
</evidence>
<name>A0AAE0DAG5_COLKA</name>
<evidence type="ECO:0000313" key="1">
    <source>
        <dbReference type="EMBL" id="KAK2774949.1"/>
    </source>
</evidence>
<comment type="caution">
    <text evidence="1">The sequence shown here is derived from an EMBL/GenBank/DDBJ whole genome shotgun (WGS) entry which is preliminary data.</text>
</comment>
<gene>
    <name evidence="1" type="ORF">CKAH01_13002</name>
</gene>
<organism evidence="1 2">
    <name type="scientific">Colletotrichum kahawae</name>
    <name type="common">Coffee berry disease fungus</name>
    <dbReference type="NCBI Taxonomy" id="34407"/>
    <lineage>
        <taxon>Eukaryota</taxon>
        <taxon>Fungi</taxon>
        <taxon>Dikarya</taxon>
        <taxon>Ascomycota</taxon>
        <taxon>Pezizomycotina</taxon>
        <taxon>Sordariomycetes</taxon>
        <taxon>Hypocreomycetidae</taxon>
        <taxon>Glomerellales</taxon>
        <taxon>Glomerellaceae</taxon>
        <taxon>Colletotrichum</taxon>
        <taxon>Colletotrichum gloeosporioides species complex</taxon>
    </lineage>
</organism>
<accession>A0AAE0DAG5</accession>
<dbReference type="EMBL" id="VYYT01000041">
    <property type="protein sequence ID" value="KAK2774949.1"/>
    <property type="molecule type" value="Genomic_DNA"/>
</dbReference>
<reference evidence="1" key="1">
    <citation type="submission" date="2023-02" db="EMBL/GenBank/DDBJ databases">
        <title>Colletotrichum kahawae CIFC_Que2 genome sequencing and assembly.</title>
        <authorList>
            <person name="Baroncelli R."/>
        </authorList>
    </citation>
    <scope>NUCLEOTIDE SEQUENCE</scope>
    <source>
        <strain evidence="1">CIFC_Que2</strain>
    </source>
</reference>
<proteinExistence type="predicted"/>
<sequence>MVYSGTPTPGTISIYLCQVASRGKKLDGKETRMRTALVPETGKMGSICSSVVVSSHSAFLPDTRALLCLSYWWRPVYIVVLAAADLRHGGLKGDGRFPRAQGPWESKRSGIRCVCFRHLQRPRGLSFFHSPPQRSTSM</sequence>